<sequence>MKRREASALLSVVVLLMITAAISLFLIRSYQQYASQYRIQIRLNDARMTELWVSRSKK</sequence>
<evidence type="ECO:0000313" key="2">
    <source>
        <dbReference type="EMBL" id="KRM73053.1"/>
    </source>
</evidence>
<protein>
    <submittedName>
        <fullName evidence="2">Uncharacterized protein</fullName>
    </submittedName>
</protein>
<dbReference type="PATRIC" id="fig|1423727.3.peg.781"/>
<dbReference type="STRING" id="1423727.FC34_GL000774"/>
<proteinExistence type="predicted"/>
<gene>
    <name evidence="2" type="ORF">FC34_GL000774</name>
</gene>
<comment type="caution">
    <text evidence="2">The sequence shown here is derived from an EMBL/GenBank/DDBJ whole genome shotgun (WGS) entry which is preliminary data.</text>
</comment>
<reference evidence="2 3" key="1">
    <citation type="journal article" date="2015" name="Genome Announc.">
        <title>Expanding the biotechnology potential of lactobacilli through comparative genomics of 213 strains and associated genera.</title>
        <authorList>
            <person name="Sun Z."/>
            <person name="Harris H.M."/>
            <person name="McCann A."/>
            <person name="Guo C."/>
            <person name="Argimon S."/>
            <person name="Zhang W."/>
            <person name="Yang X."/>
            <person name="Jeffery I.B."/>
            <person name="Cooney J.C."/>
            <person name="Kagawa T.F."/>
            <person name="Liu W."/>
            <person name="Song Y."/>
            <person name="Salvetti E."/>
            <person name="Wrobel A."/>
            <person name="Rasinkangas P."/>
            <person name="Parkhill J."/>
            <person name="Rea M.C."/>
            <person name="O'Sullivan O."/>
            <person name="Ritari J."/>
            <person name="Douillard F.P."/>
            <person name="Paul Ross R."/>
            <person name="Yang R."/>
            <person name="Briner A.E."/>
            <person name="Felis G.E."/>
            <person name="de Vos W.M."/>
            <person name="Barrangou R."/>
            <person name="Klaenhammer T.R."/>
            <person name="Caufield P.W."/>
            <person name="Cui Y."/>
            <person name="Zhang H."/>
            <person name="O'Toole P.W."/>
        </authorList>
    </citation>
    <scope>NUCLEOTIDE SEQUENCE [LARGE SCALE GENOMIC DNA]</scope>
    <source>
        <strain evidence="2 3">DSM 23927</strain>
    </source>
</reference>
<feature type="transmembrane region" description="Helical" evidence="1">
    <location>
        <begin position="6"/>
        <end position="27"/>
    </location>
</feature>
<name>A0A0R2B0J5_9LACO</name>
<keyword evidence="1" id="KW-1133">Transmembrane helix</keyword>
<dbReference type="RefSeq" id="WP_157052220.1">
    <property type="nucleotide sequence ID" value="NZ_AYZQ01000001.1"/>
</dbReference>
<dbReference type="Proteomes" id="UP000051672">
    <property type="component" value="Unassembled WGS sequence"/>
</dbReference>
<keyword evidence="1" id="KW-0472">Membrane</keyword>
<accession>A0A0R2B0J5</accession>
<dbReference type="EMBL" id="AYZQ01000001">
    <property type="protein sequence ID" value="KRM73053.1"/>
    <property type="molecule type" value="Genomic_DNA"/>
</dbReference>
<evidence type="ECO:0000313" key="3">
    <source>
        <dbReference type="Proteomes" id="UP000051672"/>
    </source>
</evidence>
<organism evidence="2 3">
    <name type="scientific">Lacticaseibacillus brantae DSM 23927</name>
    <dbReference type="NCBI Taxonomy" id="1423727"/>
    <lineage>
        <taxon>Bacteria</taxon>
        <taxon>Bacillati</taxon>
        <taxon>Bacillota</taxon>
        <taxon>Bacilli</taxon>
        <taxon>Lactobacillales</taxon>
        <taxon>Lactobacillaceae</taxon>
        <taxon>Lacticaseibacillus</taxon>
    </lineage>
</organism>
<evidence type="ECO:0000256" key="1">
    <source>
        <dbReference type="SAM" id="Phobius"/>
    </source>
</evidence>
<keyword evidence="3" id="KW-1185">Reference proteome</keyword>
<keyword evidence="1" id="KW-0812">Transmembrane</keyword>
<dbReference type="AlphaFoldDB" id="A0A0R2B0J5"/>